<evidence type="ECO:0008006" key="3">
    <source>
        <dbReference type="Google" id="ProtNLM"/>
    </source>
</evidence>
<dbReference type="InterPro" id="IPR013783">
    <property type="entry name" value="Ig-like_fold"/>
</dbReference>
<dbReference type="EMBL" id="NBVN01000004">
    <property type="protein sequence ID" value="PUA32261.1"/>
    <property type="molecule type" value="Genomic_DNA"/>
</dbReference>
<evidence type="ECO:0000313" key="1">
    <source>
        <dbReference type="EMBL" id="PUA32261.1"/>
    </source>
</evidence>
<protein>
    <recommendedName>
        <fullName evidence="3">DUF11 domain-containing protein</fullName>
    </recommendedName>
</protein>
<proteinExistence type="predicted"/>
<organism evidence="1 2">
    <name type="scientific">Zestosphaera tikiterensis</name>
    <dbReference type="NCBI Taxonomy" id="1973259"/>
    <lineage>
        <taxon>Archaea</taxon>
        <taxon>Thermoproteota</taxon>
        <taxon>Thermoprotei</taxon>
        <taxon>Desulfurococcales</taxon>
        <taxon>Desulfurococcaceae</taxon>
        <taxon>Zestosphaera</taxon>
    </lineage>
</organism>
<evidence type="ECO:0000313" key="2">
    <source>
        <dbReference type="Proteomes" id="UP000244093"/>
    </source>
</evidence>
<dbReference type="Gene3D" id="2.60.40.10">
    <property type="entry name" value="Immunoglobulins"/>
    <property type="match status" value="1"/>
</dbReference>
<reference evidence="1 2" key="1">
    <citation type="journal article" date="2018" name="Syst. Appl. Microbiol.">
        <title>A new symbiotic nanoarchaeote (Candidatus Nanoclepta minutus) and its host (Zestosphaera tikiterensis gen. nov., sp. nov.) from a New Zealand hot spring.</title>
        <authorList>
            <person name="St John E."/>
            <person name="Liu Y."/>
            <person name="Podar M."/>
            <person name="Stott M.B."/>
            <person name="Meneghin J."/>
            <person name="Chen Z."/>
            <person name="Lagutin K."/>
            <person name="Mitchell K."/>
            <person name="Reysenbach A.L."/>
        </authorList>
    </citation>
    <scope>NUCLEOTIDE SEQUENCE [LARGE SCALE GENOMIC DNA]</scope>
    <source>
        <strain evidence="1">NZ3</strain>
    </source>
</reference>
<name>A0A2R7Y3Y4_9CREN</name>
<accession>A0A2R7Y3Y4</accession>
<dbReference type="PANTHER" id="PTHR35902">
    <property type="entry name" value="S-LAYER DOMAIN-LIKE PROTEIN-RELATED"/>
    <property type="match status" value="1"/>
</dbReference>
<dbReference type="AlphaFoldDB" id="A0A2R7Y3Y4"/>
<dbReference type="Proteomes" id="UP000244093">
    <property type="component" value="Unassembled WGS sequence"/>
</dbReference>
<sequence length="123" mass="13319">MRGFTIEPSKILVEVNSFPKNIYTPGSSNLTLTVRNSGDVPLKNVLVNVGTSAQLIPITPTTYYLGDLNPNESMNITLLIKATAVAGQTASLNVELQYSDITGKTYTQSRSLPIELTPVSIYN</sequence>
<comment type="caution">
    <text evidence="1">The sequence shown here is derived from an EMBL/GenBank/DDBJ whole genome shotgun (WGS) entry which is preliminary data.</text>
</comment>
<gene>
    <name evidence="1" type="ORF">B7O98_06225</name>
</gene>